<reference evidence="2" key="1">
    <citation type="submission" date="2020-05" db="EMBL/GenBank/DDBJ databases">
        <title>Frigoriglobus tundricola gen. nov., sp. nov., a psychrotolerant cellulolytic planctomycete of the family Gemmataceae with two divergent copies of 16S rRNA gene.</title>
        <authorList>
            <person name="Kulichevskaya I.S."/>
            <person name="Ivanova A.A."/>
            <person name="Naumoff D.G."/>
            <person name="Beletsky A.V."/>
            <person name="Rijpstra W.I.C."/>
            <person name="Sinninghe Damste J.S."/>
            <person name="Mardanov A.V."/>
            <person name="Ravin N.V."/>
            <person name="Dedysh S.N."/>
        </authorList>
    </citation>
    <scope>NUCLEOTIDE SEQUENCE [LARGE SCALE GENOMIC DNA]</scope>
    <source>
        <strain evidence="2">PL17</strain>
    </source>
</reference>
<dbReference type="Proteomes" id="UP000503447">
    <property type="component" value="Chromosome"/>
</dbReference>
<organism evidence="1 2">
    <name type="scientific">Frigoriglobus tundricola</name>
    <dbReference type="NCBI Taxonomy" id="2774151"/>
    <lineage>
        <taxon>Bacteria</taxon>
        <taxon>Pseudomonadati</taxon>
        <taxon>Planctomycetota</taxon>
        <taxon>Planctomycetia</taxon>
        <taxon>Gemmatales</taxon>
        <taxon>Gemmataceae</taxon>
        <taxon>Frigoriglobus</taxon>
    </lineage>
</organism>
<dbReference type="AlphaFoldDB" id="A0A6M5YZZ3"/>
<sequence>MPLREIDYVDDRDCRVEAVFVGLDRGDETELPSGREVVLEVTLCSVTPEPTAGARAHQFPGSALEPGRVKIVVFGAGLDVSPRARYIDRPRGDGQSVSFTVVPDRPGPARVRIELVVDGEAVHLFDRTVVVTRKN</sequence>
<keyword evidence="2" id="KW-1185">Reference proteome</keyword>
<dbReference type="EMBL" id="CP053452">
    <property type="protein sequence ID" value="QJW98512.1"/>
    <property type="molecule type" value="Genomic_DNA"/>
</dbReference>
<accession>A0A6M5YZZ3</accession>
<evidence type="ECO:0000313" key="2">
    <source>
        <dbReference type="Proteomes" id="UP000503447"/>
    </source>
</evidence>
<proteinExistence type="predicted"/>
<evidence type="ECO:0000313" key="1">
    <source>
        <dbReference type="EMBL" id="QJW98512.1"/>
    </source>
</evidence>
<protein>
    <submittedName>
        <fullName evidence="1">Uncharacterized protein</fullName>
    </submittedName>
</protein>
<dbReference type="RefSeq" id="WP_171473672.1">
    <property type="nucleotide sequence ID" value="NZ_CP053452.2"/>
</dbReference>
<dbReference type="KEGG" id="ftj:FTUN_6102"/>
<gene>
    <name evidence="1" type="ORF">FTUN_6102</name>
</gene>
<name>A0A6M5YZZ3_9BACT</name>